<name>A0A409VWB5_9AGAR</name>
<dbReference type="GO" id="GO:0051015">
    <property type="term" value="F:actin filament binding"/>
    <property type="evidence" value="ECO:0007669"/>
    <property type="project" value="InterPro"/>
</dbReference>
<dbReference type="PANTHER" id="PTHR11977">
    <property type="entry name" value="VILLIN"/>
    <property type="match status" value="1"/>
</dbReference>
<dbReference type="SUPFAM" id="SSF55753">
    <property type="entry name" value="Actin depolymerizing proteins"/>
    <property type="match status" value="2"/>
</dbReference>
<accession>A0A409VWB5</accession>
<dbReference type="AlphaFoldDB" id="A0A409VWB5"/>
<sequence length="419" mass="47619">MFHDKLHIAHAITLLLDHVDDPLPVVDLSKLLQDDPQENLSIETVTISVDVLSIIANSAHPVSRSHHIFYDTEILAIVHRSKSKESGLVSTTVWCWLGKQCQFKDREDKKLRELATRYGTSPIMVHQLAEPIELVRVLGGQLVIRQVRHRNYIPTIRLTLKINSQGTRSHWTAENTTMHLVRSQSGVIFIDEHDLNIKNLCSAFSYCFTILGTVYVWHGLGSVHSEREAALAYACTLDEHMTPIEMTEGTNDQDEIFWMMLGDDAFAHADYWRWRKMAVAYDPRIWRVDGSNSNPVIPVPHISLEQDIPRSVYIIDCVWELFVVVGKDARGNRLSIRLALNVAIEMSKRAALQCPFPPTVHALVLPSKLPLDLQLNVRDLDEAWLNNGDIPDHMNVLPCKEALEHVSVRFIIPDFTKAS</sequence>
<gene>
    <name evidence="2" type="ORF">CVT24_000053</name>
</gene>
<dbReference type="Proteomes" id="UP000284842">
    <property type="component" value="Unassembled WGS sequence"/>
</dbReference>
<evidence type="ECO:0008006" key="4">
    <source>
        <dbReference type="Google" id="ProtNLM"/>
    </source>
</evidence>
<dbReference type="InterPro" id="IPR007122">
    <property type="entry name" value="Villin/Gelsolin"/>
</dbReference>
<dbReference type="OrthoDB" id="6375767at2759"/>
<dbReference type="STRING" id="181874.A0A409VWB5"/>
<dbReference type="InterPro" id="IPR029006">
    <property type="entry name" value="ADF-H/Gelsolin-like_dom_sf"/>
</dbReference>
<keyword evidence="3" id="KW-1185">Reference proteome</keyword>
<reference evidence="2 3" key="1">
    <citation type="journal article" date="2018" name="Evol. Lett.">
        <title>Horizontal gene cluster transfer increased hallucinogenic mushroom diversity.</title>
        <authorList>
            <person name="Reynolds H.T."/>
            <person name="Vijayakumar V."/>
            <person name="Gluck-Thaler E."/>
            <person name="Korotkin H.B."/>
            <person name="Matheny P.B."/>
            <person name="Slot J.C."/>
        </authorList>
    </citation>
    <scope>NUCLEOTIDE SEQUENCE [LARGE SCALE GENOMIC DNA]</scope>
    <source>
        <strain evidence="2 3">2629</strain>
    </source>
</reference>
<proteinExistence type="predicted"/>
<protein>
    <recommendedName>
        <fullName evidence="4">Gelsolin-like domain-containing protein</fullName>
    </recommendedName>
</protein>
<dbReference type="PANTHER" id="PTHR11977:SF51">
    <property type="entry name" value="PROTEIN FLIGHTLESS-1 HOMOLOG"/>
    <property type="match status" value="1"/>
</dbReference>
<dbReference type="EMBL" id="NHTK01005949">
    <property type="protein sequence ID" value="PPQ70564.1"/>
    <property type="molecule type" value="Genomic_DNA"/>
</dbReference>
<dbReference type="InParanoid" id="A0A409VWB5"/>
<evidence type="ECO:0000256" key="1">
    <source>
        <dbReference type="ARBA" id="ARBA00022737"/>
    </source>
</evidence>
<dbReference type="Gene3D" id="3.40.20.10">
    <property type="entry name" value="Severin"/>
    <property type="match status" value="1"/>
</dbReference>
<evidence type="ECO:0000313" key="2">
    <source>
        <dbReference type="EMBL" id="PPQ70564.1"/>
    </source>
</evidence>
<comment type="caution">
    <text evidence="2">The sequence shown here is derived from an EMBL/GenBank/DDBJ whole genome shotgun (WGS) entry which is preliminary data.</text>
</comment>
<organism evidence="2 3">
    <name type="scientific">Panaeolus cyanescens</name>
    <dbReference type="NCBI Taxonomy" id="181874"/>
    <lineage>
        <taxon>Eukaryota</taxon>
        <taxon>Fungi</taxon>
        <taxon>Dikarya</taxon>
        <taxon>Basidiomycota</taxon>
        <taxon>Agaricomycotina</taxon>
        <taxon>Agaricomycetes</taxon>
        <taxon>Agaricomycetidae</taxon>
        <taxon>Agaricales</taxon>
        <taxon>Agaricineae</taxon>
        <taxon>Galeropsidaceae</taxon>
        <taxon>Panaeolus</taxon>
    </lineage>
</organism>
<evidence type="ECO:0000313" key="3">
    <source>
        <dbReference type="Proteomes" id="UP000284842"/>
    </source>
</evidence>
<keyword evidence="1" id="KW-0677">Repeat</keyword>